<dbReference type="Proteomes" id="UP000237105">
    <property type="component" value="Unassembled WGS sequence"/>
</dbReference>
<dbReference type="EMBL" id="JXTB01001000">
    <property type="protein sequence ID" value="PON31548.1"/>
    <property type="molecule type" value="Genomic_DNA"/>
</dbReference>
<reference evidence="2" key="1">
    <citation type="submission" date="2016-06" db="EMBL/GenBank/DDBJ databases">
        <title>Parallel loss of symbiosis genes in relatives of nitrogen-fixing non-legume Parasponia.</title>
        <authorList>
            <person name="Van Velzen R."/>
            <person name="Holmer R."/>
            <person name="Bu F."/>
            <person name="Rutten L."/>
            <person name="Van Zeijl A."/>
            <person name="Liu W."/>
            <person name="Santuari L."/>
            <person name="Cao Q."/>
            <person name="Sharma T."/>
            <person name="Shen D."/>
            <person name="Roswanjaya Y."/>
            <person name="Wardhani T."/>
            <person name="Kalhor M.S."/>
            <person name="Jansen J."/>
            <person name="Van den Hoogen J."/>
            <person name="Gungor B."/>
            <person name="Hartog M."/>
            <person name="Hontelez J."/>
            <person name="Verver J."/>
            <person name="Yang W.-C."/>
            <person name="Schijlen E."/>
            <person name="Repin R."/>
            <person name="Schilthuizen M."/>
            <person name="Schranz E."/>
            <person name="Heidstra R."/>
            <person name="Miyata K."/>
            <person name="Fedorova E."/>
            <person name="Kohlen W."/>
            <person name="Bisseling T."/>
            <person name="Smit S."/>
            <person name="Geurts R."/>
        </authorList>
    </citation>
    <scope>NUCLEOTIDE SEQUENCE [LARGE SCALE GENOMIC DNA]</scope>
    <source>
        <strain evidence="2">cv. WU1-14</strain>
    </source>
</reference>
<name>A0A2P5A4T9_PARAD</name>
<evidence type="ECO:0000313" key="1">
    <source>
        <dbReference type="EMBL" id="PON31548.1"/>
    </source>
</evidence>
<organism evidence="1 2">
    <name type="scientific">Parasponia andersonii</name>
    <name type="common">Sponia andersonii</name>
    <dbReference type="NCBI Taxonomy" id="3476"/>
    <lineage>
        <taxon>Eukaryota</taxon>
        <taxon>Viridiplantae</taxon>
        <taxon>Streptophyta</taxon>
        <taxon>Embryophyta</taxon>
        <taxon>Tracheophyta</taxon>
        <taxon>Spermatophyta</taxon>
        <taxon>Magnoliopsida</taxon>
        <taxon>eudicotyledons</taxon>
        <taxon>Gunneridae</taxon>
        <taxon>Pentapetalae</taxon>
        <taxon>rosids</taxon>
        <taxon>fabids</taxon>
        <taxon>Rosales</taxon>
        <taxon>Cannabaceae</taxon>
        <taxon>Parasponia</taxon>
    </lineage>
</organism>
<accession>A0A2P5A4T9</accession>
<dbReference type="AlphaFoldDB" id="A0A2P5A4T9"/>
<evidence type="ECO:0000313" key="2">
    <source>
        <dbReference type="Proteomes" id="UP000237105"/>
    </source>
</evidence>
<sequence>MISVSVILFKLASPERLLQIVDSSLLPREVEEIATSEAGRYNNNRGTEIDSEEGIVNLEIPNQISIHLQKCLMLVLKIGLACSEVSPNERMNMGDVINELQHNRNAYLGLGSRGVETKNQLSSWY</sequence>
<keyword evidence="2" id="KW-1185">Reference proteome</keyword>
<proteinExistence type="predicted"/>
<dbReference type="OrthoDB" id="1103805at2759"/>
<comment type="caution">
    <text evidence="1">The sequence shown here is derived from an EMBL/GenBank/DDBJ whole genome shotgun (WGS) entry which is preliminary data.</text>
</comment>
<gene>
    <name evidence="1" type="ORF">PanWU01x14_369080</name>
</gene>
<protein>
    <submittedName>
        <fullName evidence="1">Uncharacterized protein</fullName>
    </submittedName>
</protein>